<evidence type="ECO:0000256" key="1">
    <source>
        <dbReference type="SAM" id="MobiDB-lite"/>
    </source>
</evidence>
<evidence type="ECO:0000313" key="3">
    <source>
        <dbReference type="EMBL" id="TDL18539.1"/>
    </source>
</evidence>
<dbReference type="InterPro" id="IPR001138">
    <property type="entry name" value="Zn2Cys6_DnaBD"/>
</dbReference>
<evidence type="ECO:0000259" key="2">
    <source>
        <dbReference type="PROSITE" id="PS00463"/>
    </source>
</evidence>
<dbReference type="CDD" id="cd00067">
    <property type="entry name" value="GAL4"/>
    <property type="match status" value="1"/>
</dbReference>
<feature type="region of interest" description="Disordered" evidence="1">
    <location>
        <begin position="1"/>
        <end position="36"/>
    </location>
</feature>
<dbReference type="OrthoDB" id="4525710at2759"/>
<dbReference type="InterPro" id="IPR036864">
    <property type="entry name" value="Zn2-C6_fun-type_DNA-bd_sf"/>
</dbReference>
<gene>
    <name evidence="3" type="ORF">BD410DRAFT_793255</name>
</gene>
<accession>A0A4Y7PVC4</accession>
<evidence type="ECO:0000313" key="4">
    <source>
        <dbReference type="Proteomes" id="UP000294933"/>
    </source>
</evidence>
<dbReference type="SMART" id="SM00066">
    <property type="entry name" value="GAL4"/>
    <property type="match status" value="1"/>
</dbReference>
<feature type="domain" description="Zn(2)-C6 fungal-type" evidence="2">
    <location>
        <begin position="37"/>
        <end position="69"/>
    </location>
</feature>
<dbReference type="SUPFAM" id="SSF57701">
    <property type="entry name" value="Zn2/Cys6 DNA-binding domain"/>
    <property type="match status" value="1"/>
</dbReference>
<dbReference type="PROSITE" id="PS00463">
    <property type="entry name" value="ZN2_CY6_FUNGAL_1"/>
    <property type="match status" value="1"/>
</dbReference>
<dbReference type="EMBL" id="ML170207">
    <property type="protein sequence ID" value="TDL18539.1"/>
    <property type="molecule type" value="Genomic_DNA"/>
</dbReference>
<name>A0A4Y7PVC4_9AGAM</name>
<feature type="compositionally biased region" description="Polar residues" evidence="1">
    <location>
        <begin position="1"/>
        <end position="19"/>
    </location>
</feature>
<feature type="compositionally biased region" description="Polar residues" evidence="1">
    <location>
        <begin position="114"/>
        <end position="134"/>
    </location>
</feature>
<feature type="region of interest" description="Disordered" evidence="1">
    <location>
        <begin position="100"/>
        <end position="134"/>
    </location>
</feature>
<dbReference type="Proteomes" id="UP000294933">
    <property type="component" value="Unassembled WGS sequence"/>
</dbReference>
<dbReference type="GO" id="GO:0008270">
    <property type="term" value="F:zinc ion binding"/>
    <property type="evidence" value="ECO:0007669"/>
    <property type="project" value="InterPro"/>
</dbReference>
<dbReference type="GO" id="GO:0000981">
    <property type="term" value="F:DNA-binding transcription factor activity, RNA polymerase II-specific"/>
    <property type="evidence" value="ECO:0007669"/>
    <property type="project" value="InterPro"/>
</dbReference>
<organism evidence="3 4">
    <name type="scientific">Rickenella mellea</name>
    <dbReference type="NCBI Taxonomy" id="50990"/>
    <lineage>
        <taxon>Eukaryota</taxon>
        <taxon>Fungi</taxon>
        <taxon>Dikarya</taxon>
        <taxon>Basidiomycota</taxon>
        <taxon>Agaricomycotina</taxon>
        <taxon>Agaricomycetes</taxon>
        <taxon>Hymenochaetales</taxon>
        <taxon>Rickenellaceae</taxon>
        <taxon>Rickenella</taxon>
    </lineage>
</organism>
<protein>
    <recommendedName>
        <fullName evidence="2">Zn(2)-C6 fungal-type domain-containing protein</fullName>
    </recommendedName>
</protein>
<feature type="compositionally biased region" description="Basic residues" evidence="1">
    <location>
        <begin position="101"/>
        <end position="113"/>
    </location>
</feature>
<sequence length="208" mass="22831">MDNGTPSADPSTGDATHTYLSKAPARRGRTRDTNPHPCVLCKKSHLRCNALPPFSKHTCERCFTSGLICEQPDVGGGNQEDALSDSDAWFHPYAATPSRKIAGRKSSTKKARRTITTTSSEVAASGTDTELPQTQTTVDQPKEASLVRQEIVPQPELSPLIEHSTYEAQMDSFTSYGFGFSSYHPPLESLEQSIDVSAIYEYVQWDAF</sequence>
<reference evidence="3 4" key="1">
    <citation type="submission" date="2018-06" db="EMBL/GenBank/DDBJ databases">
        <title>A transcriptomic atlas of mushroom development highlights an independent origin of complex multicellularity.</title>
        <authorList>
            <consortium name="DOE Joint Genome Institute"/>
            <person name="Krizsan K."/>
            <person name="Almasi E."/>
            <person name="Merenyi Z."/>
            <person name="Sahu N."/>
            <person name="Viragh M."/>
            <person name="Koszo T."/>
            <person name="Mondo S."/>
            <person name="Kiss B."/>
            <person name="Balint B."/>
            <person name="Kues U."/>
            <person name="Barry K."/>
            <person name="Hegedus J.C."/>
            <person name="Henrissat B."/>
            <person name="Johnson J."/>
            <person name="Lipzen A."/>
            <person name="Ohm R."/>
            <person name="Nagy I."/>
            <person name="Pangilinan J."/>
            <person name="Yan J."/>
            <person name="Xiong Y."/>
            <person name="Grigoriev I.V."/>
            <person name="Hibbett D.S."/>
            <person name="Nagy L.G."/>
        </authorList>
    </citation>
    <scope>NUCLEOTIDE SEQUENCE [LARGE SCALE GENOMIC DNA]</scope>
    <source>
        <strain evidence="3 4">SZMC22713</strain>
    </source>
</reference>
<dbReference type="AlphaFoldDB" id="A0A4Y7PVC4"/>
<dbReference type="VEuPathDB" id="FungiDB:BD410DRAFT_793255"/>
<proteinExistence type="predicted"/>
<keyword evidence="4" id="KW-1185">Reference proteome</keyword>